<sequence>MDVEQCWMRYLKAQELMEQGHWPEAHHLFNDVLSHLPMHIQSATEACSLKPCQFACLLSGLRDASIAQSEIYNRMGLHHDAFSTLNQTYALFQFLALESGELIDRLRSTLVQHTDALLSYMTAFCRAQRNAHWMLELEHVSHAHAQFSALHHYSEAAQVARVLN</sequence>
<evidence type="ECO:0000313" key="2">
    <source>
        <dbReference type="Proteomes" id="UP000029994"/>
    </source>
</evidence>
<name>A0A099LX26_9VIBR</name>
<comment type="caution">
    <text evidence="1">The sequence shown here is derived from an EMBL/GenBank/DDBJ whole genome shotgun (WGS) entry which is preliminary data.</text>
</comment>
<dbReference type="eggNOG" id="ENOG5031UYZ">
    <property type="taxonomic scope" value="Bacteria"/>
</dbReference>
<evidence type="ECO:0000313" key="1">
    <source>
        <dbReference type="EMBL" id="KGK12229.1"/>
    </source>
</evidence>
<protein>
    <submittedName>
        <fullName evidence="1">Uncharacterized protein</fullName>
    </submittedName>
</protein>
<dbReference type="AlphaFoldDB" id="A0A099LX26"/>
<gene>
    <name evidence="1" type="ORF">EA26_13250</name>
</gene>
<organism evidence="1 2">
    <name type="scientific">Vibrio navarrensis</name>
    <dbReference type="NCBI Taxonomy" id="29495"/>
    <lineage>
        <taxon>Bacteria</taxon>
        <taxon>Pseudomonadati</taxon>
        <taxon>Pseudomonadota</taxon>
        <taxon>Gammaproteobacteria</taxon>
        <taxon>Vibrionales</taxon>
        <taxon>Vibrionaceae</taxon>
        <taxon>Vibrio</taxon>
    </lineage>
</organism>
<dbReference type="GeneID" id="43684120"/>
<dbReference type="EMBL" id="JMCG01000001">
    <property type="protein sequence ID" value="KGK12229.1"/>
    <property type="molecule type" value="Genomic_DNA"/>
</dbReference>
<proteinExistence type="predicted"/>
<dbReference type="STRING" id="29495.EA26_13250"/>
<dbReference type="Proteomes" id="UP000029994">
    <property type="component" value="Unassembled WGS sequence"/>
</dbReference>
<keyword evidence="2" id="KW-1185">Reference proteome</keyword>
<dbReference type="RefSeq" id="WP_039429125.1">
    <property type="nucleotide sequence ID" value="NZ_CP061844.1"/>
</dbReference>
<accession>A0A099LX26</accession>
<reference evidence="1 2" key="1">
    <citation type="submission" date="2014-04" db="EMBL/GenBank/DDBJ databases">
        <title>Genome sequencing of Vibrio navarrensis strains.</title>
        <authorList>
            <person name="Gladney L.M."/>
            <person name="Katz L.S."/>
            <person name="Marino-Ramirez L."/>
            <person name="Jordan I.K."/>
        </authorList>
    </citation>
    <scope>NUCLEOTIDE SEQUENCE [LARGE SCALE GENOMIC DNA]</scope>
    <source>
        <strain evidence="1 2">ATCC 51183</strain>
    </source>
</reference>